<sequence length="238" mass="25431">MVYDSVICGKIESAVKGSEISIYGFSDLSVVENLPFPNLKTGITIGIALNPSIVKSLVSGPDREYAAEYSEVNRKLSEVADDIKSFIAGLGYSAGIIPPTMPVNSKDELYSPFPHKTAATLAGLGWIGKSALLITKEFGAALRITTIFTDAPLKTGIPVEKSYCGGCTECLKKCPAGAVSGKEWYPGLLRDDFWDGKACFEYSSKAGKSAGSNHPVCGICIAVCPWTQGYLRRSLNEL</sequence>
<dbReference type="InParanoid" id="H1Z3M0"/>
<evidence type="ECO:0000313" key="2">
    <source>
        <dbReference type="EMBL" id="EHQ35619.1"/>
    </source>
</evidence>
<dbReference type="GO" id="GO:0016491">
    <property type="term" value="F:oxidoreductase activity"/>
    <property type="evidence" value="ECO:0007669"/>
    <property type="project" value="UniProtKB-ARBA"/>
</dbReference>
<dbReference type="InterPro" id="IPR017896">
    <property type="entry name" value="4Fe4S_Fe-S-bd"/>
</dbReference>
<dbReference type="OrthoDB" id="23478at2157"/>
<evidence type="ECO:0000259" key="1">
    <source>
        <dbReference type="PROSITE" id="PS51379"/>
    </source>
</evidence>
<organism evidence="2 3">
    <name type="scientific">Methanoplanus limicola DSM 2279</name>
    <dbReference type="NCBI Taxonomy" id="937775"/>
    <lineage>
        <taxon>Archaea</taxon>
        <taxon>Methanobacteriati</taxon>
        <taxon>Methanobacteriota</taxon>
        <taxon>Stenosarchaea group</taxon>
        <taxon>Methanomicrobia</taxon>
        <taxon>Methanomicrobiales</taxon>
        <taxon>Methanomicrobiaceae</taxon>
        <taxon>Methanoplanus</taxon>
    </lineage>
</organism>
<gene>
    <name evidence="2" type="ORF">Metlim_1518</name>
</gene>
<dbReference type="PANTHER" id="PTHR42827:SF1">
    <property type="entry name" value="IRON-SULFUR CLUSTER-BINDING PROTEIN"/>
    <property type="match status" value="1"/>
</dbReference>
<protein>
    <submittedName>
        <fullName evidence="2">4Fe-4S ferredoxin iron-sulfur binding domain-containing protein</fullName>
    </submittedName>
</protein>
<dbReference type="Pfam" id="PF13484">
    <property type="entry name" value="Fer4_16"/>
    <property type="match status" value="1"/>
</dbReference>
<reference evidence="2 3" key="1">
    <citation type="submission" date="2011-10" db="EMBL/GenBank/DDBJ databases">
        <title>The Improved High-Quality Draft genome of Methanoplanus limicola DSM 2279.</title>
        <authorList>
            <consortium name="US DOE Joint Genome Institute (JGI-PGF)"/>
            <person name="Lucas S."/>
            <person name="Copeland A."/>
            <person name="Lapidus A."/>
            <person name="Glavina del Rio T."/>
            <person name="Dalin E."/>
            <person name="Tice H."/>
            <person name="Bruce D."/>
            <person name="Goodwin L."/>
            <person name="Pitluck S."/>
            <person name="Peters L."/>
            <person name="Mikhailova N."/>
            <person name="Lu M."/>
            <person name="Kyrpides N."/>
            <person name="Mavromatis K."/>
            <person name="Ivanova N."/>
            <person name="Markowitz V."/>
            <person name="Cheng J.-F."/>
            <person name="Hugenholtz P."/>
            <person name="Woyke T."/>
            <person name="Wu D."/>
            <person name="Wirth R."/>
            <person name="Brambilla E.-M."/>
            <person name="Klenk H.-P."/>
            <person name="Eisen J.A."/>
        </authorList>
    </citation>
    <scope>NUCLEOTIDE SEQUENCE [LARGE SCALE GENOMIC DNA]</scope>
    <source>
        <strain evidence="2 3">DSM 2279</strain>
    </source>
</reference>
<dbReference type="PROSITE" id="PS51379">
    <property type="entry name" value="4FE4S_FER_2"/>
    <property type="match status" value="1"/>
</dbReference>
<dbReference type="PATRIC" id="fig|937775.9.peg.1721"/>
<dbReference type="EMBL" id="CM001436">
    <property type="protein sequence ID" value="EHQ35619.1"/>
    <property type="molecule type" value="Genomic_DNA"/>
</dbReference>
<dbReference type="Proteomes" id="UP000005741">
    <property type="component" value="Chromosome"/>
</dbReference>
<feature type="domain" description="4Fe-4S ferredoxin-type" evidence="1">
    <location>
        <begin position="155"/>
        <end position="184"/>
    </location>
</feature>
<dbReference type="SUPFAM" id="SSF54862">
    <property type="entry name" value="4Fe-4S ferredoxins"/>
    <property type="match status" value="1"/>
</dbReference>
<evidence type="ECO:0000313" key="3">
    <source>
        <dbReference type="Proteomes" id="UP000005741"/>
    </source>
</evidence>
<keyword evidence="3" id="KW-1185">Reference proteome</keyword>
<dbReference type="HOGENOM" id="CLU_081793_1_0_2"/>
<name>H1Z3M0_9EURY</name>
<proteinExistence type="predicted"/>
<accession>H1Z3M0</accession>
<dbReference type="InterPro" id="IPR017900">
    <property type="entry name" value="4Fe4S_Fe_S_CS"/>
</dbReference>
<dbReference type="STRING" id="937775.Metlim_1518"/>
<dbReference type="PANTHER" id="PTHR42827">
    <property type="entry name" value="IRON-SULFUR CLUSTER-BINDING PROTEIN-RELATED"/>
    <property type="match status" value="1"/>
</dbReference>
<dbReference type="AlphaFoldDB" id="H1Z3M0"/>
<dbReference type="Gene3D" id="3.30.70.20">
    <property type="match status" value="1"/>
</dbReference>
<dbReference type="PROSITE" id="PS00198">
    <property type="entry name" value="4FE4S_FER_1"/>
    <property type="match status" value="1"/>
</dbReference>